<sequence>MDVSFLPQLDYLSSYYNESFASYKRHTNEYEKMLEWISDRFDAEITSKLLKKENEDGNVTLSVLGIGSGDGKLDVEMLIRLKKKFGTIECTVVEPSAERITSYKKLVQERKDALDGVTFDWRQITLQEFCKISFDRSNKFQFVCAMHSLYYIPKQELDYYIKTLFEWTEGIILMMHGTGRRDALAVFKESS</sequence>
<reference evidence="1" key="1">
    <citation type="submission" date="2021-10" db="EMBL/GenBank/DDBJ databases">
        <title>Tropical sea cucumber genome reveals ecological adaptation and Cuvierian tubules defense mechanism.</title>
        <authorList>
            <person name="Chen T."/>
        </authorList>
    </citation>
    <scope>NUCLEOTIDE SEQUENCE</scope>
    <source>
        <strain evidence="1">Nanhai2018</strain>
        <tissue evidence="1">Muscle</tissue>
    </source>
</reference>
<dbReference type="AlphaFoldDB" id="A0A9Q1BJQ2"/>
<evidence type="ECO:0000313" key="2">
    <source>
        <dbReference type="Proteomes" id="UP001152320"/>
    </source>
</evidence>
<dbReference type="Proteomes" id="UP001152320">
    <property type="component" value="Chromosome 15"/>
</dbReference>
<dbReference type="EMBL" id="JAIZAY010000015">
    <property type="protein sequence ID" value="KAJ8027740.1"/>
    <property type="molecule type" value="Genomic_DNA"/>
</dbReference>
<accession>A0A9Q1BJQ2</accession>
<comment type="caution">
    <text evidence="1">The sequence shown here is derived from an EMBL/GenBank/DDBJ whole genome shotgun (WGS) entry which is preliminary data.</text>
</comment>
<protein>
    <submittedName>
        <fullName evidence="1">Carnosine N-methyltransferase 2</fullName>
    </submittedName>
</protein>
<dbReference type="OrthoDB" id="5956379at2759"/>
<dbReference type="SUPFAM" id="SSF53335">
    <property type="entry name" value="S-adenosyl-L-methionine-dependent methyltransferases"/>
    <property type="match status" value="1"/>
</dbReference>
<organism evidence="1 2">
    <name type="scientific">Holothuria leucospilota</name>
    <name type="common">Black long sea cucumber</name>
    <name type="synonym">Mertensiothuria leucospilota</name>
    <dbReference type="NCBI Taxonomy" id="206669"/>
    <lineage>
        <taxon>Eukaryota</taxon>
        <taxon>Metazoa</taxon>
        <taxon>Echinodermata</taxon>
        <taxon>Eleutherozoa</taxon>
        <taxon>Echinozoa</taxon>
        <taxon>Holothuroidea</taxon>
        <taxon>Aspidochirotacea</taxon>
        <taxon>Aspidochirotida</taxon>
        <taxon>Holothuriidae</taxon>
        <taxon>Holothuria</taxon>
    </lineage>
</organism>
<dbReference type="InterPro" id="IPR029063">
    <property type="entry name" value="SAM-dependent_MTases_sf"/>
</dbReference>
<evidence type="ECO:0000313" key="1">
    <source>
        <dbReference type="EMBL" id="KAJ8027740.1"/>
    </source>
</evidence>
<dbReference type="Gene3D" id="3.40.50.150">
    <property type="entry name" value="Vaccinia Virus protein VP39"/>
    <property type="match status" value="1"/>
</dbReference>
<keyword evidence="2" id="KW-1185">Reference proteome</keyword>
<proteinExistence type="predicted"/>
<gene>
    <name evidence="1" type="ORF">HOLleu_29780</name>
</gene>
<name>A0A9Q1BJQ2_HOLLE</name>